<protein>
    <recommendedName>
        <fullName evidence="2">SnoaL-like domain-containing protein</fullName>
    </recommendedName>
</protein>
<keyword evidence="4" id="KW-1185">Reference proteome</keyword>
<dbReference type="HOGENOM" id="CLU_106738_2_0_1"/>
<dbReference type="SUPFAM" id="SSF54427">
    <property type="entry name" value="NTF2-like"/>
    <property type="match status" value="1"/>
</dbReference>
<dbReference type="CDD" id="cd00531">
    <property type="entry name" value="NTF2_like"/>
    <property type="match status" value="1"/>
</dbReference>
<evidence type="ECO:0000313" key="4">
    <source>
        <dbReference type="Proteomes" id="UP000011761"/>
    </source>
</evidence>
<name>M2M1N9_BAUPA</name>
<evidence type="ECO:0000313" key="3">
    <source>
        <dbReference type="EMBL" id="EMD00968.1"/>
    </source>
</evidence>
<dbReference type="AlphaFoldDB" id="M2M1N9"/>
<feature type="signal peptide" evidence="1">
    <location>
        <begin position="1"/>
        <end position="18"/>
    </location>
</feature>
<reference evidence="3 4" key="1">
    <citation type="journal article" date="2012" name="PLoS Pathog.">
        <title>Diverse lifestyles and strategies of plant pathogenesis encoded in the genomes of eighteen Dothideomycetes fungi.</title>
        <authorList>
            <person name="Ohm R.A."/>
            <person name="Feau N."/>
            <person name="Henrissat B."/>
            <person name="Schoch C.L."/>
            <person name="Horwitz B.A."/>
            <person name="Barry K.W."/>
            <person name="Condon B.J."/>
            <person name="Copeland A.C."/>
            <person name="Dhillon B."/>
            <person name="Glaser F."/>
            <person name="Hesse C.N."/>
            <person name="Kosti I."/>
            <person name="LaButti K."/>
            <person name="Lindquist E.A."/>
            <person name="Lucas S."/>
            <person name="Salamov A.A."/>
            <person name="Bradshaw R.E."/>
            <person name="Ciuffetti L."/>
            <person name="Hamelin R.C."/>
            <person name="Kema G.H.J."/>
            <person name="Lawrence C."/>
            <person name="Scott J.A."/>
            <person name="Spatafora J.W."/>
            <person name="Turgeon B.G."/>
            <person name="de Wit P.J.G.M."/>
            <person name="Zhong S."/>
            <person name="Goodwin S.B."/>
            <person name="Grigoriev I.V."/>
        </authorList>
    </citation>
    <scope>NUCLEOTIDE SEQUENCE [LARGE SCALE GENOMIC DNA]</scope>
    <source>
        <strain evidence="3 4">UAMH 10762</strain>
    </source>
</reference>
<keyword evidence="1" id="KW-0732">Signal</keyword>
<gene>
    <name evidence="3" type="ORF">BAUCODRAFT_29352</name>
</gene>
<dbReference type="OMA" id="HRNLVYM"/>
<dbReference type="OrthoDB" id="2148716at2759"/>
<dbReference type="GeneID" id="19110908"/>
<feature type="chain" id="PRO_5004021907" description="SnoaL-like domain-containing protein" evidence="1">
    <location>
        <begin position="19"/>
        <end position="222"/>
    </location>
</feature>
<dbReference type="Pfam" id="PF13577">
    <property type="entry name" value="SnoaL_4"/>
    <property type="match status" value="1"/>
</dbReference>
<dbReference type="InterPro" id="IPR037401">
    <property type="entry name" value="SnoaL-like"/>
</dbReference>
<dbReference type="KEGG" id="bcom:BAUCODRAFT_29352"/>
<proteinExistence type="predicted"/>
<dbReference type="Proteomes" id="UP000011761">
    <property type="component" value="Unassembled WGS sequence"/>
</dbReference>
<evidence type="ECO:0000256" key="1">
    <source>
        <dbReference type="SAM" id="SignalP"/>
    </source>
</evidence>
<dbReference type="InterPro" id="IPR032710">
    <property type="entry name" value="NTF2-like_dom_sf"/>
</dbReference>
<sequence>MWVKVALTASFLWPSTSAFTFSDNSSHACSGSITLPSNLTNTSLSALPQAFSSANQAQDAVALDQIRNTLALYPLCIDGKDFASLSLVFASDAVANYSAPLNILTPLSTIETVLAASLASVTTQHLLGTQDIQLVGPCAARSVTYYRAAHFGEGVYEGEMLYAYGQYRDVLVRLPEGWRVKERTLAYMVSLRWWMRSPLHSLKLMSTQGPLLGNASIFTPQA</sequence>
<dbReference type="eggNOG" id="ENOG502SS2B">
    <property type="taxonomic scope" value="Eukaryota"/>
</dbReference>
<feature type="domain" description="SnoaL-like" evidence="2">
    <location>
        <begin position="63"/>
        <end position="184"/>
    </location>
</feature>
<accession>M2M1N9</accession>
<evidence type="ECO:0000259" key="2">
    <source>
        <dbReference type="Pfam" id="PF13577"/>
    </source>
</evidence>
<dbReference type="Gene3D" id="3.10.450.50">
    <property type="match status" value="1"/>
</dbReference>
<dbReference type="RefSeq" id="XP_007672152.1">
    <property type="nucleotide sequence ID" value="XM_007673962.1"/>
</dbReference>
<dbReference type="EMBL" id="KB445550">
    <property type="protein sequence ID" value="EMD00968.1"/>
    <property type="molecule type" value="Genomic_DNA"/>
</dbReference>
<organism evidence="3 4">
    <name type="scientific">Baudoinia panamericana (strain UAMH 10762)</name>
    <name type="common">Angels' share fungus</name>
    <name type="synonym">Baudoinia compniacensis (strain UAMH 10762)</name>
    <dbReference type="NCBI Taxonomy" id="717646"/>
    <lineage>
        <taxon>Eukaryota</taxon>
        <taxon>Fungi</taxon>
        <taxon>Dikarya</taxon>
        <taxon>Ascomycota</taxon>
        <taxon>Pezizomycotina</taxon>
        <taxon>Dothideomycetes</taxon>
        <taxon>Dothideomycetidae</taxon>
        <taxon>Mycosphaerellales</taxon>
        <taxon>Teratosphaeriaceae</taxon>
        <taxon>Baudoinia</taxon>
    </lineage>
</organism>